<dbReference type="PANTHER" id="PTHR32089">
    <property type="entry name" value="METHYL-ACCEPTING CHEMOTAXIS PROTEIN MCPB"/>
    <property type="match status" value="1"/>
</dbReference>
<dbReference type="AlphaFoldDB" id="A0A917XVF2"/>
<keyword evidence="4" id="KW-0175">Coiled coil</keyword>
<feature type="coiled-coil region" evidence="4">
    <location>
        <begin position="168"/>
        <end position="195"/>
    </location>
</feature>
<evidence type="ECO:0000259" key="5">
    <source>
        <dbReference type="PROSITE" id="PS50111"/>
    </source>
</evidence>
<dbReference type="Gene3D" id="1.10.490.10">
    <property type="entry name" value="Globins"/>
    <property type="match status" value="1"/>
</dbReference>
<dbReference type="SUPFAM" id="SSF58104">
    <property type="entry name" value="Methyl-accepting chemotaxis protein (MCP) signaling domain"/>
    <property type="match status" value="1"/>
</dbReference>
<dbReference type="InterPro" id="IPR044398">
    <property type="entry name" value="Globin-sensor_dom"/>
</dbReference>
<dbReference type="CDD" id="cd01068">
    <property type="entry name" value="globin_sensor"/>
    <property type="match status" value="1"/>
</dbReference>
<evidence type="ECO:0000256" key="2">
    <source>
        <dbReference type="ARBA" id="ARBA00029447"/>
    </source>
</evidence>
<dbReference type="GO" id="GO:0020037">
    <property type="term" value="F:heme binding"/>
    <property type="evidence" value="ECO:0007669"/>
    <property type="project" value="InterPro"/>
</dbReference>
<accession>A0A917XVF2</accession>
<dbReference type="SUPFAM" id="SSF46458">
    <property type="entry name" value="Globin-like"/>
    <property type="match status" value="1"/>
</dbReference>
<comment type="similarity">
    <text evidence="2">Belongs to the methyl-accepting chemotaxis (MCP) protein family.</text>
</comment>
<evidence type="ECO:0000256" key="4">
    <source>
        <dbReference type="SAM" id="Coils"/>
    </source>
</evidence>
<dbReference type="PANTHER" id="PTHR32089:SF118">
    <property type="entry name" value="HEME-BASED AEROTACTIC TRANSDUCER HEMAT"/>
    <property type="match status" value="1"/>
</dbReference>
<reference evidence="6" key="1">
    <citation type="journal article" date="2014" name="Int. J. Syst. Evol. Microbiol.">
        <title>Complete genome sequence of Corynebacterium casei LMG S-19264T (=DSM 44701T), isolated from a smear-ripened cheese.</title>
        <authorList>
            <consortium name="US DOE Joint Genome Institute (JGI-PGF)"/>
            <person name="Walter F."/>
            <person name="Albersmeier A."/>
            <person name="Kalinowski J."/>
            <person name="Ruckert C."/>
        </authorList>
    </citation>
    <scope>NUCLEOTIDE SEQUENCE</scope>
    <source>
        <strain evidence="6">JCM 17251</strain>
    </source>
</reference>
<dbReference type="Gene3D" id="1.10.287.950">
    <property type="entry name" value="Methyl-accepting chemotaxis protein"/>
    <property type="match status" value="1"/>
</dbReference>
<sequence>MFKQRKKEKTRELIFNKDPHHVTLEVKSGSALDHQVKMIGLTVEDLQILHTLQPYVMENIGLIIDRFYSNLEKEASLIHIINEYSSIERLKQTLRRHIVEMFTGEIDAEYIKKRYIVAHVHVKIGLEAKWYLAAFQDILNSLINIIEEHVPDREESFLAFRAASKIINLEEQLVLEAYEEEIDRIKQTIAAEKQNIQVEITGTSESLAAVSLQTNATMEELIAQSDGMVALAKRGSSLSESAKSKAESGKQELNRFTEKMNSITASVEGIRTDAEELEKIMQQMQEIINLVSGVAEQTNLLSLNASIEAARAGESGRGFAVVAEEVRKLSDQTKDAVVNVASLIKNTTEQVNYLTLTLDTIRRDVQIGNSYSKDTEIHFEEIVRTMNDTDTQNNKMADEIQLFCESMSVLGESFEEVAASADSLNSLTTKLDG</sequence>
<proteinExistence type="inferred from homology"/>
<evidence type="ECO:0000313" key="6">
    <source>
        <dbReference type="EMBL" id="GGN54160.1"/>
    </source>
</evidence>
<dbReference type="PRINTS" id="PR00260">
    <property type="entry name" value="CHEMTRNSDUCR"/>
</dbReference>
<gene>
    <name evidence="6" type="primary">hemAT</name>
    <name evidence="6" type="ORF">GCM10007971_11500</name>
</gene>
<comment type="caution">
    <text evidence="6">The sequence shown here is derived from an EMBL/GenBank/DDBJ whole genome shotgun (WGS) entry which is preliminary data.</text>
</comment>
<keyword evidence="7" id="KW-1185">Reference proteome</keyword>
<evidence type="ECO:0000256" key="1">
    <source>
        <dbReference type="ARBA" id="ARBA00023224"/>
    </source>
</evidence>
<organism evidence="6 7">
    <name type="scientific">Oceanobacillus indicireducens</name>
    <dbReference type="NCBI Taxonomy" id="1004261"/>
    <lineage>
        <taxon>Bacteria</taxon>
        <taxon>Bacillati</taxon>
        <taxon>Bacillota</taxon>
        <taxon>Bacilli</taxon>
        <taxon>Bacillales</taxon>
        <taxon>Bacillaceae</taxon>
        <taxon>Oceanobacillus</taxon>
    </lineage>
</organism>
<dbReference type="Pfam" id="PF00015">
    <property type="entry name" value="MCPsignal"/>
    <property type="match status" value="1"/>
</dbReference>
<dbReference type="InterPro" id="IPR012292">
    <property type="entry name" value="Globin/Proto"/>
</dbReference>
<evidence type="ECO:0000313" key="7">
    <source>
        <dbReference type="Proteomes" id="UP000624041"/>
    </source>
</evidence>
<keyword evidence="1 3" id="KW-0807">Transducer</keyword>
<dbReference type="InterPro" id="IPR004090">
    <property type="entry name" value="Chemotax_Me-accpt_rcpt"/>
</dbReference>
<dbReference type="InterPro" id="IPR004089">
    <property type="entry name" value="MCPsignal_dom"/>
</dbReference>
<name>A0A917XVF2_9BACI</name>
<evidence type="ECO:0000256" key="3">
    <source>
        <dbReference type="PROSITE-ProRule" id="PRU00284"/>
    </source>
</evidence>
<feature type="domain" description="Methyl-accepting transducer" evidence="5">
    <location>
        <begin position="199"/>
        <end position="425"/>
    </location>
</feature>
<dbReference type="GO" id="GO:0006935">
    <property type="term" value="P:chemotaxis"/>
    <property type="evidence" value="ECO:0007669"/>
    <property type="project" value="InterPro"/>
</dbReference>
<dbReference type="InterPro" id="IPR039379">
    <property type="entry name" value="Protoglobin_sensor_dom"/>
</dbReference>
<protein>
    <submittedName>
        <fullName evidence="6">Heme-based aerotactic transducer HemAT</fullName>
    </submittedName>
</protein>
<dbReference type="EMBL" id="BMOS01000006">
    <property type="protein sequence ID" value="GGN54160.1"/>
    <property type="molecule type" value="Genomic_DNA"/>
</dbReference>
<dbReference type="RefSeq" id="WP_188856397.1">
    <property type="nucleotide sequence ID" value="NZ_BMOS01000006.1"/>
</dbReference>
<dbReference type="PROSITE" id="PS50111">
    <property type="entry name" value="CHEMOTAXIS_TRANSDUC_2"/>
    <property type="match status" value="1"/>
</dbReference>
<reference evidence="6" key="2">
    <citation type="submission" date="2020-09" db="EMBL/GenBank/DDBJ databases">
        <authorList>
            <person name="Sun Q."/>
            <person name="Ohkuma M."/>
        </authorList>
    </citation>
    <scope>NUCLEOTIDE SEQUENCE</scope>
    <source>
        <strain evidence="6">JCM 17251</strain>
    </source>
</reference>
<dbReference type="GO" id="GO:0019825">
    <property type="term" value="F:oxygen binding"/>
    <property type="evidence" value="ECO:0007669"/>
    <property type="project" value="InterPro"/>
</dbReference>
<dbReference type="SMART" id="SM00283">
    <property type="entry name" value="MA"/>
    <property type="match status" value="1"/>
</dbReference>
<dbReference type="GO" id="GO:0016020">
    <property type="term" value="C:membrane"/>
    <property type="evidence" value="ECO:0007669"/>
    <property type="project" value="InterPro"/>
</dbReference>
<dbReference type="GO" id="GO:0004888">
    <property type="term" value="F:transmembrane signaling receptor activity"/>
    <property type="evidence" value="ECO:0007669"/>
    <property type="project" value="InterPro"/>
</dbReference>
<dbReference type="GO" id="GO:0007165">
    <property type="term" value="P:signal transduction"/>
    <property type="evidence" value="ECO:0007669"/>
    <property type="project" value="UniProtKB-KW"/>
</dbReference>
<dbReference type="InterPro" id="IPR009050">
    <property type="entry name" value="Globin-like_sf"/>
</dbReference>
<dbReference type="Proteomes" id="UP000624041">
    <property type="component" value="Unassembled WGS sequence"/>
</dbReference>
<dbReference type="Pfam" id="PF11563">
    <property type="entry name" value="Protoglobin"/>
    <property type="match status" value="1"/>
</dbReference>